<organism evidence="1 2">
    <name type="scientific">Candidatus Shapirobacteria bacterium CG09_land_8_20_14_0_10_38_17</name>
    <dbReference type="NCBI Taxonomy" id="1974884"/>
    <lineage>
        <taxon>Bacteria</taxon>
        <taxon>Candidatus Shapironibacteriota</taxon>
    </lineage>
</organism>
<protein>
    <submittedName>
        <fullName evidence="1">Uncharacterized protein</fullName>
    </submittedName>
</protein>
<comment type="caution">
    <text evidence="1">The sequence shown here is derived from an EMBL/GenBank/DDBJ whole genome shotgun (WGS) entry which is preliminary data.</text>
</comment>
<reference evidence="2" key="1">
    <citation type="submission" date="2017-09" db="EMBL/GenBank/DDBJ databases">
        <title>Depth-based differentiation of microbial function through sediment-hosted aquifers and enrichment of novel symbionts in the deep terrestrial subsurface.</title>
        <authorList>
            <person name="Probst A.J."/>
            <person name="Ladd B."/>
            <person name="Jarett J.K."/>
            <person name="Geller-Mcgrath D.E."/>
            <person name="Sieber C.M.K."/>
            <person name="Emerson J.B."/>
            <person name="Anantharaman K."/>
            <person name="Thomas B.C."/>
            <person name="Malmstrom R."/>
            <person name="Stieglmeier M."/>
            <person name="Klingl A."/>
            <person name="Woyke T."/>
            <person name="Ryan C.M."/>
            <person name="Banfield J.F."/>
        </authorList>
    </citation>
    <scope>NUCLEOTIDE SEQUENCE [LARGE SCALE GENOMIC DNA]</scope>
</reference>
<evidence type="ECO:0000313" key="2">
    <source>
        <dbReference type="Proteomes" id="UP000231282"/>
    </source>
</evidence>
<evidence type="ECO:0000313" key="1">
    <source>
        <dbReference type="EMBL" id="PIS15053.1"/>
    </source>
</evidence>
<gene>
    <name evidence="1" type="ORF">COT63_02015</name>
</gene>
<dbReference type="EMBL" id="PEZH01000039">
    <property type="protein sequence ID" value="PIS15053.1"/>
    <property type="molecule type" value="Genomic_DNA"/>
</dbReference>
<name>A0A2H0WQX0_9BACT</name>
<dbReference type="Proteomes" id="UP000231282">
    <property type="component" value="Unassembled WGS sequence"/>
</dbReference>
<proteinExistence type="predicted"/>
<accession>A0A2H0WQX0</accession>
<dbReference type="AlphaFoldDB" id="A0A2H0WQX0"/>
<sequence length="67" mass="7838">MLSSLRRFSKSEVAQQRMKIIKFHEQYGEKVTKEAFGADRKVINRWQQRLKSSGGRLASLVPYIILK</sequence>